<dbReference type="Gene3D" id="3.40.50.300">
    <property type="entry name" value="P-loop containing nucleotide triphosphate hydrolases"/>
    <property type="match status" value="1"/>
</dbReference>
<comment type="caution">
    <text evidence="4">The sequence shown here is derived from an EMBL/GenBank/DDBJ whole genome shotgun (WGS) entry which is preliminary data.</text>
</comment>
<evidence type="ECO:0000313" key="4">
    <source>
        <dbReference type="EMBL" id="KAK4399903.1"/>
    </source>
</evidence>
<dbReference type="Proteomes" id="UP001289374">
    <property type="component" value="Unassembled WGS sequence"/>
</dbReference>
<dbReference type="InterPro" id="IPR040612">
    <property type="entry name" value="ArsA_HSP20-like"/>
</dbReference>
<dbReference type="EMBL" id="JACGWL010000006">
    <property type="protein sequence ID" value="KAK4399903.1"/>
    <property type="molecule type" value="Genomic_DNA"/>
</dbReference>
<dbReference type="CDD" id="cd02035">
    <property type="entry name" value="ArsA"/>
    <property type="match status" value="1"/>
</dbReference>
<dbReference type="PANTHER" id="PTHR43868:SF1">
    <property type="entry name" value="P-LOOP CONTAINING NUCLEOSIDE TRIPHOSPHATE HYDROLASES SUPERFAMILY PROTEIN"/>
    <property type="match status" value="1"/>
</dbReference>
<keyword evidence="5" id="KW-1185">Reference proteome</keyword>
<dbReference type="Gene3D" id="2.60.40.790">
    <property type="match status" value="1"/>
</dbReference>
<dbReference type="InterPro" id="IPR053262">
    <property type="entry name" value="ArsA_ATPase-like"/>
</dbReference>
<dbReference type="AlphaFoldDB" id="A0AAE2BW59"/>
<dbReference type="SUPFAM" id="SSF52540">
    <property type="entry name" value="P-loop containing nucleoside triphosphate hydrolases"/>
    <property type="match status" value="1"/>
</dbReference>
<dbReference type="InterPro" id="IPR008978">
    <property type="entry name" value="HSP20-like_chaperone"/>
</dbReference>
<evidence type="ECO:0000259" key="2">
    <source>
        <dbReference type="Pfam" id="PF02374"/>
    </source>
</evidence>
<reference evidence="4" key="1">
    <citation type="submission" date="2020-06" db="EMBL/GenBank/DDBJ databases">
        <authorList>
            <person name="Li T."/>
            <person name="Hu X."/>
            <person name="Zhang T."/>
            <person name="Song X."/>
            <person name="Zhang H."/>
            <person name="Dai N."/>
            <person name="Sheng W."/>
            <person name="Hou X."/>
            <person name="Wei L."/>
        </authorList>
    </citation>
    <scope>NUCLEOTIDE SEQUENCE</scope>
    <source>
        <strain evidence="4">K16</strain>
        <tissue evidence="4">Leaf</tissue>
    </source>
</reference>
<dbReference type="InterPro" id="IPR027417">
    <property type="entry name" value="P-loop_NTPase"/>
</dbReference>
<name>A0AAE2BW59_9LAMI</name>
<gene>
    <name evidence="4" type="ORF">Sango_1096400</name>
</gene>
<proteinExistence type="inferred from homology"/>
<sequence length="577" mass="63851">MAFCSSPLLGQSGCCPPNFPDFHCSSPVRTAHPRRRKAKRYGALLLTLAAANAAKNEAGGTKSLKLVTFLGKGGSGKTTAAIFAAQHYAMSGLKTCLVIQSQDPTAEYLLNCKIGPSLTDCNDNLSAFRLETTKMMLEPLKRLKQADARLNMTQGVLEGVVGEELGVLPGMDSIFSALELERLVGFFGNVVSRNSEKSKFDLVVYDGISTEETIRMIGATSKARLYLKYLRSLAEKTDLGRVAGPSLLRLVDDALSLSGRGTNLNGRMSSEIWDYLEQTLEKGSCVFAEPHKFGCYLVMNPTNPLSLNSALRYWGCAIQAGAQVSGAFGVTPSNSPITFSETVKINFSPLPSAFIPHLEFGNHLHWNEIMMSNHSKDARGLLSETTSKSLLSSVLFDPSDKSVKLFMPGFDKSEIKLYQFRGGSELLVEAGDQRRVICLPPQIQGKMSSLTHIHSRTYDQYIVFTPIRFHLTVSCLNGMVESHMCKKLKLEDYSFRKNPLFPAVVIIEDSAICASNCEDGKLAAFKRRIPFFNREKRRITCLLENRRNPWLACFLHARKNLTKLDHESAYNTPRNCP</sequence>
<dbReference type="PANTHER" id="PTHR43868">
    <property type="entry name" value="OS02G0711200 PROTEIN"/>
    <property type="match status" value="1"/>
</dbReference>
<evidence type="ECO:0000313" key="5">
    <source>
        <dbReference type="Proteomes" id="UP001289374"/>
    </source>
</evidence>
<dbReference type="InterPro" id="IPR025723">
    <property type="entry name" value="ArsA/GET3_ATPase-like"/>
</dbReference>
<evidence type="ECO:0000259" key="3">
    <source>
        <dbReference type="Pfam" id="PF17886"/>
    </source>
</evidence>
<reference evidence="4" key="2">
    <citation type="journal article" date="2024" name="Plant">
        <title>Genomic evolution and insights into agronomic trait innovations of Sesamum species.</title>
        <authorList>
            <person name="Miao H."/>
            <person name="Wang L."/>
            <person name="Qu L."/>
            <person name="Liu H."/>
            <person name="Sun Y."/>
            <person name="Le M."/>
            <person name="Wang Q."/>
            <person name="Wei S."/>
            <person name="Zheng Y."/>
            <person name="Lin W."/>
            <person name="Duan Y."/>
            <person name="Cao H."/>
            <person name="Xiong S."/>
            <person name="Wang X."/>
            <person name="Wei L."/>
            <person name="Li C."/>
            <person name="Ma Q."/>
            <person name="Ju M."/>
            <person name="Zhao R."/>
            <person name="Li G."/>
            <person name="Mu C."/>
            <person name="Tian Q."/>
            <person name="Mei H."/>
            <person name="Zhang T."/>
            <person name="Gao T."/>
            <person name="Zhang H."/>
        </authorList>
    </citation>
    <scope>NUCLEOTIDE SEQUENCE</scope>
    <source>
        <strain evidence="4">K16</strain>
    </source>
</reference>
<dbReference type="Pfam" id="PF02374">
    <property type="entry name" value="ArsA_ATPase"/>
    <property type="match status" value="1"/>
</dbReference>
<dbReference type="Pfam" id="PF17886">
    <property type="entry name" value="ArsA_HSP20"/>
    <property type="match status" value="1"/>
</dbReference>
<feature type="domain" description="ArsA/GET3 Anion-transporting ATPase-like" evidence="2">
    <location>
        <begin position="65"/>
        <end position="301"/>
    </location>
</feature>
<organism evidence="4 5">
    <name type="scientific">Sesamum angolense</name>
    <dbReference type="NCBI Taxonomy" id="2727404"/>
    <lineage>
        <taxon>Eukaryota</taxon>
        <taxon>Viridiplantae</taxon>
        <taxon>Streptophyta</taxon>
        <taxon>Embryophyta</taxon>
        <taxon>Tracheophyta</taxon>
        <taxon>Spermatophyta</taxon>
        <taxon>Magnoliopsida</taxon>
        <taxon>eudicotyledons</taxon>
        <taxon>Gunneridae</taxon>
        <taxon>Pentapetalae</taxon>
        <taxon>asterids</taxon>
        <taxon>lamiids</taxon>
        <taxon>Lamiales</taxon>
        <taxon>Pedaliaceae</taxon>
        <taxon>Sesamum</taxon>
    </lineage>
</organism>
<comment type="similarity">
    <text evidence="1">Belongs to the arsA ATPase family.</text>
</comment>
<evidence type="ECO:0000256" key="1">
    <source>
        <dbReference type="ARBA" id="ARBA00011040"/>
    </source>
</evidence>
<feature type="domain" description="ArsA HSP20-like" evidence="3">
    <location>
        <begin position="402"/>
        <end position="446"/>
    </location>
</feature>
<protein>
    <submittedName>
        <fullName evidence="4">Uncharacterized protein</fullName>
    </submittedName>
</protein>
<accession>A0AAE2BW59</accession>